<dbReference type="PANTHER" id="PTHR16127:SF10">
    <property type="entry name" value="BETA-TAXILIN"/>
    <property type="match status" value="1"/>
</dbReference>
<dbReference type="GO" id="GO:0019905">
    <property type="term" value="F:syntaxin binding"/>
    <property type="evidence" value="ECO:0007669"/>
    <property type="project" value="InterPro"/>
</dbReference>
<name>A0A8C5S846_LATLA</name>
<dbReference type="AlphaFoldDB" id="A0A8C5S846"/>
<accession>A0A8C5S846</accession>
<reference evidence="3" key="2">
    <citation type="submission" date="2025-09" db="UniProtKB">
        <authorList>
            <consortium name="Ensembl"/>
        </authorList>
    </citation>
    <scope>IDENTIFICATION</scope>
</reference>
<comment type="similarity">
    <text evidence="1">Belongs to the taxilin family.</text>
</comment>
<dbReference type="InterPro" id="IPR026183">
    <property type="entry name" value="Taxilin_fam"/>
</dbReference>
<dbReference type="Proteomes" id="UP000694406">
    <property type="component" value="Unplaced"/>
</dbReference>
<reference evidence="3" key="1">
    <citation type="submission" date="2025-08" db="UniProtKB">
        <authorList>
            <consortium name="Ensembl"/>
        </authorList>
    </citation>
    <scope>IDENTIFICATION</scope>
</reference>
<evidence type="ECO:0000256" key="1">
    <source>
        <dbReference type="ARBA" id="ARBA00009550"/>
    </source>
</evidence>
<dbReference type="Pfam" id="PF09728">
    <property type="entry name" value="Taxilin"/>
    <property type="match status" value="1"/>
</dbReference>
<organism evidence="3 4">
    <name type="scientific">Laticauda laticaudata</name>
    <name type="common">Blue-ringed sea krait</name>
    <name type="synonym">Blue-lipped sea krait</name>
    <dbReference type="NCBI Taxonomy" id="8630"/>
    <lineage>
        <taxon>Eukaryota</taxon>
        <taxon>Metazoa</taxon>
        <taxon>Chordata</taxon>
        <taxon>Craniata</taxon>
        <taxon>Vertebrata</taxon>
        <taxon>Euteleostomi</taxon>
        <taxon>Lepidosauria</taxon>
        <taxon>Squamata</taxon>
        <taxon>Bifurcata</taxon>
        <taxon>Unidentata</taxon>
        <taxon>Episquamata</taxon>
        <taxon>Toxicofera</taxon>
        <taxon>Serpentes</taxon>
        <taxon>Colubroidea</taxon>
        <taxon>Elapidae</taxon>
        <taxon>Laticaudinae</taxon>
        <taxon>Laticauda</taxon>
    </lineage>
</organism>
<evidence type="ECO:0000256" key="2">
    <source>
        <dbReference type="SAM" id="Coils"/>
    </source>
</evidence>
<dbReference type="Ensembl" id="ENSLLTT00000014157.1">
    <property type="protein sequence ID" value="ENSLLTP00000013627.1"/>
    <property type="gene ID" value="ENSLLTG00000010440.1"/>
</dbReference>
<feature type="coiled-coil region" evidence="2">
    <location>
        <begin position="31"/>
        <end position="83"/>
    </location>
</feature>
<evidence type="ECO:0000313" key="4">
    <source>
        <dbReference type="Proteomes" id="UP000694406"/>
    </source>
</evidence>
<keyword evidence="4" id="KW-1185">Reference proteome</keyword>
<keyword evidence="2" id="KW-0175">Coiled coil</keyword>
<sequence>MDNHLGIDISFYFFLDEAALMERGDPIVALQEETLQRAREEEEKRKEITNHFQSTLNDIQAQIEQQSERNMKLCQENTELAEKLKSIIDQYEVREEVRAM</sequence>
<dbReference type="GeneTree" id="ENSGT00940000157418"/>
<proteinExistence type="inferred from homology"/>
<protein>
    <submittedName>
        <fullName evidence="3">Uncharacterized protein</fullName>
    </submittedName>
</protein>
<evidence type="ECO:0000313" key="3">
    <source>
        <dbReference type="Ensembl" id="ENSLLTP00000013627.1"/>
    </source>
</evidence>
<dbReference type="PANTHER" id="PTHR16127">
    <property type="entry name" value="TAXILIN"/>
    <property type="match status" value="1"/>
</dbReference>